<dbReference type="SUPFAM" id="SSF52540">
    <property type="entry name" value="P-loop containing nucleoside triphosphate hydrolases"/>
    <property type="match status" value="1"/>
</dbReference>
<dbReference type="RefSeq" id="WP_176431416.1">
    <property type="nucleotide sequence ID" value="NZ_FZOJ01000017.1"/>
</dbReference>
<dbReference type="EMBL" id="FZOJ01000017">
    <property type="protein sequence ID" value="SNS70096.1"/>
    <property type="molecule type" value="Genomic_DNA"/>
</dbReference>
<accession>A0A239GLE3</accession>
<dbReference type="PANTHER" id="PTHR26392:SF92">
    <property type="entry name" value="PROTEIN KINASE DOMAIN-CONTAINING PROTEIN"/>
    <property type="match status" value="1"/>
</dbReference>
<dbReference type="AlphaFoldDB" id="A0A239GLE3"/>
<dbReference type="Gene3D" id="3.40.50.300">
    <property type="entry name" value="P-loop containing nucleotide triphosphate hydrolases"/>
    <property type="match status" value="1"/>
</dbReference>
<evidence type="ECO:0000313" key="4">
    <source>
        <dbReference type="Proteomes" id="UP000198304"/>
    </source>
</evidence>
<proteinExistence type="predicted"/>
<feature type="coiled-coil region" evidence="1">
    <location>
        <begin position="296"/>
        <end position="355"/>
    </location>
</feature>
<evidence type="ECO:0000313" key="3">
    <source>
        <dbReference type="EMBL" id="SNS70096.1"/>
    </source>
</evidence>
<evidence type="ECO:0000259" key="2">
    <source>
        <dbReference type="Pfam" id="PF00350"/>
    </source>
</evidence>
<keyword evidence="1" id="KW-0175">Coiled coil</keyword>
<sequence>MILVGKVKDILNKYSGNALYGDLSQKFVDSAESPELIVPVIGMQGMGKSTLLNAIIGENILPNEADETTCVPVEIRFGEETRIEVHFTSKPFELLNEHKDLKLYVDNNYNPGNQLGVSHIVVVKKHRFLESGLVLVDLPGVGSLTKNNQETTMRYIKNLCFAIMIIPTVPTIRRMEEIFIKSVWKAFSKVIFVQNIFGESKREVMESIDFNQKVLSDIGQQINISEIDPIIAVNAYDAAYGIIHKHNDMYEKSNLNGLLNHLDSYTSDRREILLAYAKQHIGEFITEIKTKINKLIEENQMSIDELQRSLDENELEFKQSTEKIELEVEELQLLLKKTSREIKTFSMRIAREQKENLRVGIYHVIDCGVVDGDQLTQAFVDIQNGCVNDAIEQTFDKMDGVMTEIRNKLEEINLLISRESEANYESMIFNNSEAFKFEKGLDIGIKLVGAGGGIWVGAAVGGAIGGPIGVAVGILAMLSVSAISSFLGSTTKKEIVKARARTTKSEIEPYIESFYNTIRAVILDNYKSIEADVTNVMDEYLNSRKEYINSLKAENAQKIQRAYNETESDLRLKELKFDLESLKKAEGEKLWD</sequence>
<dbReference type="Proteomes" id="UP000198304">
    <property type="component" value="Unassembled WGS sequence"/>
</dbReference>
<evidence type="ECO:0000256" key="1">
    <source>
        <dbReference type="SAM" id="Coils"/>
    </source>
</evidence>
<organism evidence="3 4">
    <name type="scientific">Anaerovirgula multivorans</name>
    <dbReference type="NCBI Taxonomy" id="312168"/>
    <lineage>
        <taxon>Bacteria</taxon>
        <taxon>Bacillati</taxon>
        <taxon>Bacillota</taxon>
        <taxon>Clostridia</taxon>
        <taxon>Peptostreptococcales</taxon>
        <taxon>Natronincolaceae</taxon>
        <taxon>Anaerovirgula</taxon>
    </lineage>
</organism>
<keyword evidence="4" id="KW-1185">Reference proteome</keyword>
<feature type="domain" description="Dynamin N-terminal" evidence="2">
    <location>
        <begin position="40"/>
        <end position="191"/>
    </location>
</feature>
<dbReference type="InterPro" id="IPR045063">
    <property type="entry name" value="Dynamin_N"/>
</dbReference>
<gene>
    <name evidence="3" type="ORF">SAMN05446037_101778</name>
</gene>
<name>A0A239GLE3_9FIRM</name>
<dbReference type="Pfam" id="PF00350">
    <property type="entry name" value="Dynamin_N"/>
    <property type="match status" value="1"/>
</dbReference>
<dbReference type="InterPro" id="IPR027417">
    <property type="entry name" value="P-loop_NTPase"/>
</dbReference>
<reference evidence="3 4" key="1">
    <citation type="submission" date="2017-06" db="EMBL/GenBank/DDBJ databases">
        <authorList>
            <person name="Kim H.J."/>
            <person name="Triplett B.A."/>
        </authorList>
    </citation>
    <scope>NUCLEOTIDE SEQUENCE [LARGE SCALE GENOMIC DNA]</scope>
    <source>
        <strain evidence="3 4">SCA</strain>
    </source>
</reference>
<protein>
    <submittedName>
        <fullName evidence="3">Dynamin family protein</fullName>
    </submittedName>
</protein>
<dbReference type="PANTHER" id="PTHR26392">
    <property type="entry name" value="MITOGEN-ACTIVATED PROTEIN KINASE KINASE KINASE 7-RELATED"/>
    <property type="match status" value="1"/>
</dbReference>